<dbReference type="GeneID" id="67160801"/>
<gene>
    <name evidence="21" type="primary">ndhG</name>
</gene>
<keyword evidence="7 20" id="KW-0150">Chloroplast</keyword>
<dbReference type="PANTHER" id="PTHR48479:SF1">
    <property type="entry name" value="NAD(P)H-QUINONE OXIDOREDUCTASE SUBUNIT 6, CHLOROPLASTIC"/>
    <property type="match status" value="1"/>
</dbReference>
<evidence type="ECO:0000256" key="9">
    <source>
        <dbReference type="ARBA" id="ARBA00022692"/>
    </source>
</evidence>
<keyword evidence="11 20" id="KW-0521">NADP</keyword>
<dbReference type="Pfam" id="PF00499">
    <property type="entry name" value="Oxidored_q3"/>
    <property type="match status" value="1"/>
</dbReference>
<dbReference type="InterPro" id="IPR042106">
    <property type="entry name" value="Nuo/plastoQ_OxRdtase_6_NuoJ"/>
</dbReference>
<keyword evidence="14 20" id="KW-1133">Transmembrane helix</keyword>
<evidence type="ECO:0000313" key="21">
    <source>
        <dbReference type="EMBL" id="QRG00548.1"/>
    </source>
</evidence>
<comment type="subunit">
    <text evidence="4 20">NDH is composed of at least 16 different subunits, 5 of which are encoded in the nucleus.</text>
</comment>
<evidence type="ECO:0000256" key="15">
    <source>
        <dbReference type="ARBA" id="ARBA00023027"/>
    </source>
</evidence>
<evidence type="ECO:0000256" key="3">
    <source>
        <dbReference type="ARBA" id="ARBA00005698"/>
    </source>
</evidence>
<accession>A0A889ZYP9</accession>
<keyword evidence="15 20" id="KW-0520">NAD</keyword>
<comment type="similarity">
    <text evidence="3 20">Belongs to the complex I subunit 6 family.</text>
</comment>
<keyword evidence="16 20" id="KW-0793">Thylakoid</keyword>
<dbReference type="InterPro" id="IPR001457">
    <property type="entry name" value="NADH_UbQ/plastoQ_OxRdtase_su6"/>
</dbReference>
<comment type="function">
    <text evidence="1 20">NDH shuttles electrons from NAD(P)H:plastoquinone, via FMN and iron-sulfur (Fe-S) centers, to quinones in the photosynthetic chain and possibly in a chloroplast respiratory chain. The immediate electron acceptor for the enzyme in this species is believed to be plastoquinone. Couples the redox reaction to proton translocation, and thus conserves the redox energy in a proton gradient.</text>
</comment>
<evidence type="ECO:0000256" key="4">
    <source>
        <dbReference type="ARBA" id="ARBA00011199"/>
    </source>
</evidence>
<protein>
    <recommendedName>
        <fullName evidence="5 20">NAD(P)H-quinone oxidoreductase subunit 6, chloroplastic</fullName>
        <ecNumber evidence="20">7.1.1.-</ecNumber>
    </recommendedName>
</protein>
<evidence type="ECO:0000256" key="5">
    <source>
        <dbReference type="ARBA" id="ARBA00018131"/>
    </source>
</evidence>
<keyword evidence="17 20" id="KW-0472">Membrane</keyword>
<evidence type="ECO:0000256" key="14">
    <source>
        <dbReference type="ARBA" id="ARBA00022989"/>
    </source>
</evidence>
<keyword evidence="9 20" id="KW-0812">Transmembrane</keyword>
<evidence type="ECO:0000256" key="8">
    <source>
        <dbReference type="ARBA" id="ARBA00022640"/>
    </source>
</evidence>
<evidence type="ECO:0000256" key="6">
    <source>
        <dbReference type="ARBA" id="ARBA00022448"/>
    </source>
</evidence>
<feature type="transmembrane region" description="Helical" evidence="20">
    <location>
        <begin position="89"/>
        <end position="111"/>
    </location>
</feature>
<geneLocation type="chloroplast" evidence="21"/>
<dbReference type="EC" id="7.1.1.-" evidence="20"/>
<evidence type="ECO:0000256" key="18">
    <source>
        <dbReference type="ARBA" id="ARBA00047726"/>
    </source>
</evidence>
<reference evidence="21" key="1">
    <citation type="submission" date="2020-10" db="EMBL/GenBank/DDBJ databases">
        <authorList>
            <person name="Ge J."/>
            <person name="Bi G."/>
        </authorList>
    </citation>
    <scope>NUCLEOTIDE SEQUENCE</scope>
</reference>
<keyword evidence="6" id="KW-0813">Transport</keyword>
<evidence type="ECO:0000256" key="20">
    <source>
        <dbReference type="RuleBase" id="RU004431"/>
    </source>
</evidence>
<evidence type="ECO:0000256" key="19">
    <source>
        <dbReference type="ARBA" id="ARBA00048026"/>
    </source>
</evidence>
<dbReference type="GO" id="GO:0008137">
    <property type="term" value="F:NADH dehydrogenase (ubiquinone) activity"/>
    <property type="evidence" value="ECO:0007669"/>
    <property type="project" value="UniProtKB-UniRule"/>
</dbReference>
<dbReference type="EMBL" id="MW149080">
    <property type="protein sequence ID" value="QRG00548.1"/>
    <property type="molecule type" value="Genomic_DNA"/>
</dbReference>
<feature type="transmembrane region" description="Helical" evidence="20">
    <location>
        <begin position="132"/>
        <end position="153"/>
    </location>
</feature>
<dbReference type="Gene3D" id="1.20.120.1200">
    <property type="entry name" value="NADH-ubiquinone/plastoquinone oxidoreductase chain 6, subunit NuoJ"/>
    <property type="match status" value="1"/>
</dbReference>
<evidence type="ECO:0000256" key="16">
    <source>
        <dbReference type="ARBA" id="ARBA00023078"/>
    </source>
</evidence>
<keyword evidence="8 20" id="KW-0934">Plastid</keyword>
<dbReference type="FunFam" id="1.20.120.1200:FF:000002">
    <property type="entry name" value="NAD(P)H-quinone oxidoreductase subunit 6, chloroplastic"/>
    <property type="match status" value="1"/>
</dbReference>
<evidence type="ECO:0000256" key="11">
    <source>
        <dbReference type="ARBA" id="ARBA00022857"/>
    </source>
</evidence>
<name>A0A889ZYP9_9CONI</name>
<evidence type="ECO:0000256" key="12">
    <source>
        <dbReference type="ARBA" id="ARBA00022957"/>
    </source>
</evidence>
<comment type="subcellular location">
    <subcellularLocation>
        <location evidence="2">Plastid</location>
        <location evidence="2">Chloroplast thylakoid membrane</location>
        <topology evidence="2">Multi-pass membrane protein</topology>
    </subcellularLocation>
</comment>
<dbReference type="InterPro" id="IPR050290">
    <property type="entry name" value="NAD(P)H-Q_Oxidoreduct_6"/>
</dbReference>
<dbReference type="GO" id="GO:0048038">
    <property type="term" value="F:quinone binding"/>
    <property type="evidence" value="ECO:0007669"/>
    <property type="project" value="UniProtKB-KW"/>
</dbReference>
<evidence type="ECO:0000256" key="1">
    <source>
        <dbReference type="ARBA" id="ARBA00004059"/>
    </source>
</evidence>
<dbReference type="AlphaFoldDB" id="A0A889ZYP9"/>
<comment type="catalytic activity">
    <reaction evidence="18 20">
        <text>a plastoquinone + NADPH + (n+1) H(+)(in) = a plastoquinol + NADP(+) + n H(+)(out)</text>
        <dbReference type="Rhea" id="RHEA:42612"/>
        <dbReference type="Rhea" id="RHEA-COMP:9561"/>
        <dbReference type="Rhea" id="RHEA-COMP:9562"/>
        <dbReference type="ChEBI" id="CHEBI:15378"/>
        <dbReference type="ChEBI" id="CHEBI:17757"/>
        <dbReference type="ChEBI" id="CHEBI:57783"/>
        <dbReference type="ChEBI" id="CHEBI:58349"/>
        <dbReference type="ChEBI" id="CHEBI:62192"/>
    </reaction>
</comment>
<organism evidence="21">
    <name type="scientific">Cephalotaxus lanceolata</name>
    <dbReference type="NCBI Taxonomy" id="450881"/>
    <lineage>
        <taxon>Eukaryota</taxon>
        <taxon>Viridiplantae</taxon>
        <taxon>Streptophyta</taxon>
        <taxon>Embryophyta</taxon>
        <taxon>Tracheophyta</taxon>
        <taxon>Spermatophyta</taxon>
        <taxon>Pinopsida</taxon>
        <taxon>Pinidae</taxon>
        <taxon>Conifers II</taxon>
        <taxon>Cupressales</taxon>
        <taxon>Taxaceae</taxon>
        <taxon>Cephalotaxus</taxon>
    </lineage>
</organism>
<feature type="transmembrane region" description="Helical" evidence="20">
    <location>
        <begin position="40"/>
        <end position="59"/>
    </location>
</feature>
<evidence type="ECO:0000256" key="7">
    <source>
        <dbReference type="ARBA" id="ARBA00022528"/>
    </source>
</evidence>
<feature type="transmembrane region" description="Helical" evidence="20">
    <location>
        <begin position="182"/>
        <end position="204"/>
    </location>
</feature>
<keyword evidence="10 20" id="KW-0874">Quinone</keyword>
<evidence type="ECO:0000256" key="10">
    <source>
        <dbReference type="ARBA" id="ARBA00022719"/>
    </source>
</evidence>
<dbReference type="RefSeq" id="YP_010156750.1">
    <property type="nucleotide sequence ID" value="NC_057234.1"/>
</dbReference>
<dbReference type="PANTHER" id="PTHR48479">
    <property type="entry name" value="NAD(P)H-QUINONE OXIDOREDUCTASE SUBUNIT 6, CHLOROPLASTIC"/>
    <property type="match status" value="1"/>
</dbReference>
<keyword evidence="13" id="KW-1278">Translocase</keyword>
<evidence type="ECO:0000256" key="13">
    <source>
        <dbReference type="ARBA" id="ARBA00022967"/>
    </source>
</evidence>
<proteinExistence type="inferred from homology"/>
<keyword evidence="12 20" id="KW-0618">Plastoquinone</keyword>
<evidence type="ECO:0000256" key="17">
    <source>
        <dbReference type="ARBA" id="ARBA00023136"/>
    </source>
</evidence>
<sequence>MSEDKLLEYSIRSFFFSEWDGIRLELIVNIMNRPEQIYDIILAPITLSLILGGLGVVLLTNIIYSALSLGLVLICISLLYIILNADFVAVAQILIYIGAVNILIIFAVMLMNNPKYPNSAPPWTVGDSITSIVCTSLFCSLITIILNISWFGISLTQKSDQILERDLTNNIQRIGTHLSTDFFLPFELISIILLVALIGAITIARREETV</sequence>
<feature type="transmembrane region" description="Helical" evidence="20">
    <location>
        <begin position="66"/>
        <end position="83"/>
    </location>
</feature>
<evidence type="ECO:0000256" key="2">
    <source>
        <dbReference type="ARBA" id="ARBA00004454"/>
    </source>
</evidence>
<comment type="catalytic activity">
    <reaction evidence="19 20">
        <text>a plastoquinone + NADH + (n+1) H(+)(in) = a plastoquinol + NAD(+) + n H(+)(out)</text>
        <dbReference type="Rhea" id="RHEA:42608"/>
        <dbReference type="Rhea" id="RHEA-COMP:9561"/>
        <dbReference type="Rhea" id="RHEA-COMP:9562"/>
        <dbReference type="ChEBI" id="CHEBI:15378"/>
        <dbReference type="ChEBI" id="CHEBI:17757"/>
        <dbReference type="ChEBI" id="CHEBI:57540"/>
        <dbReference type="ChEBI" id="CHEBI:57945"/>
        <dbReference type="ChEBI" id="CHEBI:62192"/>
    </reaction>
</comment>
<dbReference type="GO" id="GO:0009535">
    <property type="term" value="C:chloroplast thylakoid membrane"/>
    <property type="evidence" value="ECO:0007669"/>
    <property type="project" value="UniProtKB-SubCell"/>
</dbReference>